<reference evidence="1 2" key="1">
    <citation type="submission" date="2020-08" db="EMBL/GenBank/DDBJ databases">
        <title>Genome sequence of Erysipelothrix inopinata DSM 15511T.</title>
        <authorList>
            <person name="Hyun D.-W."/>
            <person name="Bae J.-W."/>
        </authorList>
    </citation>
    <scope>NUCLEOTIDE SEQUENCE [LARGE SCALE GENOMIC DNA]</scope>
    <source>
        <strain evidence="1 2">DSM 15511</strain>
    </source>
</reference>
<dbReference type="Gene3D" id="1.10.287.1080">
    <property type="entry name" value="MazG-like"/>
    <property type="match status" value="1"/>
</dbReference>
<dbReference type="AlphaFoldDB" id="A0A7G9S1X5"/>
<dbReference type="GO" id="GO:0009143">
    <property type="term" value="P:nucleoside triphosphate catabolic process"/>
    <property type="evidence" value="ECO:0007669"/>
    <property type="project" value="InterPro"/>
</dbReference>
<evidence type="ECO:0000313" key="1">
    <source>
        <dbReference type="EMBL" id="QNN61850.1"/>
    </source>
</evidence>
<proteinExistence type="predicted"/>
<dbReference type="GO" id="GO:0047429">
    <property type="term" value="F:nucleoside triphosphate diphosphatase activity"/>
    <property type="evidence" value="ECO:0007669"/>
    <property type="project" value="InterPro"/>
</dbReference>
<protein>
    <submittedName>
        <fullName evidence="1">MagZ family protein</fullName>
    </submittedName>
</protein>
<keyword evidence="2" id="KW-1185">Reference proteome</keyword>
<gene>
    <name evidence="1" type="ORF">H9L01_09745</name>
</gene>
<dbReference type="EMBL" id="CP060715">
    <property type="protein sequence ID" value="QNN61850.1"/>
    <property type="molecule type" value="Genomic_DNA"/>
</dbReference>
<name>A0A7G9S1X5_9FIRM</name>
<evidence type="ECO:0000313" key="2">
    <source>
        <dbReference type="Proteomes" id="UP000515928"/>
    </source>
</evidence>
<dbReference type="KEGG" id="eio:H9L01_09745"/>
<dbReference type="Proteomes" id="UP000515928">
    <property type="component" value="Chromosome"/>
</dbReference>
<dbReference type="InterPro" id="IPR025984">
    <property type="entry name" value="DCTPP"/>
</dbReference>
<dbReference type="SUPFAM" id="SSF101386">
    <property type="entry name" value="all-alpha NTP pyrophosphatases"/>
    <property type="match status" value="1"/>
</dbReference>
<dbReference type="RefSeq" id="WP_187535040.1">
    <property type="nucleotide sequence ID" value="NZ_CBCSHU010000005.1"/>
</dbReference>
<organism evidence="1 2">
    <name type="scientific">Erysipelothrix inopinata</name>
    <dbReference type="NCBI Taxonomy" id="225084"/>
    <lineage>
        <taxon>Bacteria</taxon>
        <taxon>Bacillati</taxon>
        <taxon>Bacillota</taxon>
        <taxon>Erysipelotrichia</taxon>
        <taxon>Erysipelotrichales</taxon>
        <taxon>Erysipelotrichaceae</taxon>
        <taxon>Erysipelothrix</taxon>
    </lineage>
</organism>
<accession>A0A7G9S1X5</accession>
<dbReference type="Pfam" id="PF12643">
    <property type="entry name" value="MazG-like"/>
    <property type="match status" value="1"/>
</dbReference>
<sequence>MNKQTLQEFEAMRRHFGWDKSDTLEFLVSCVKEEAEELFNSLNEDEEALKKELADVMMYCYAICIDNNYDMDLLIQEKIKEVMKREY</sequence>